<evidence type="ECO:0000259" key="7">
    <source>
        <dbReference type="PROSITE" id="PS50850"/>
    </source>
</evidence>
<dbReference type="PROSITE" id="PS50850">
    <property type="entry name" value="MFS"/>
    <property type="match status" value="1"/>
</dbReference>
<feature type="transmembrane region" description="Helical" evidence="6">
    <location>
        <begin position="343"/>
        <end position="363"/>
    </location>
</feature>
<feature type="transmembrane region" description="Helical" evidence="6">
    <location>
        <begin position="369"/>
        <end position="388"/>
    </location>
</feature>
<dbReference type="GO" id="GO:0005886">
    <property type="term" value="C:plasma membrane"/>
    <property type="evidence" value="ECO:0007669"/>
    <property type="project" value="UniProtKB-SubCell"/>
</dbReference>
<keyword evidence="5 6" id="KW-0472">Membrane</keyword>
<feature type="transmembrane region" description="Helical" evidence="6">
    <location>
        <begin position="307"/>
        <end position="331"/>
    </location>
</feature>
<dbReference type="Gene3D" id="1.20.1250.20">
    <property type="entry name" value="MFS general substrate transporter like domains"/>
    <property type="match status" value="1"/>
</dbReference>
<dbReference type="InterPro" id="IPR005829">
    <property type="entry name" value="Sugar_transporter_CS"/>
</dbReference>
<keyword evidence="2" id="KW-1003">Cell membrane</keyword>
<protein>
    <submittedName>
        <fullName evidence="8">MFS transporter</fullName>
    </submittedName>
</protein>
<evidence type="ECO:0000256" key="3">
    <source>
        <dbReference type="ARBA" id="ARBA00022692"/>
    </source>
</evidence>
<dbReference type="RefSeq" id="WP_284056315.1">
    <property type="nucleotide sequence ID" value="NZ_JAMSLR010000003.1"/>
</dbReference>
<dbReference type="Proteomes" id="UP001165306">
    <property type="component" value="Unassembled WGS sequence"/>
</dbReference>
<feature type="transmembrane region" description="Helical" evidence="6">
    <location>
        <begin position="168"/>
        <end position="189"/>
    </location>
</feature>
<comment type="caution">
    <text evidence="8">The sequence shown here is derived from an EMBL/GenBank/DDBJ whole genome shotgun (WGS) entry which is preliminary data.</text>
</comment>
<sequence length="395" mass="41271">MERQLTVSESQLRRVLATLVVVMVVNQTGVVIISPLVVEIASTFQVPVGLAGQLRTAGALVSGLAAPWLGALSDRAGRKPVILAGLVVVGISALASALAPGFGWLLVIQALSGLGIAALLSTGLAAIGDYVPPERRAWAVGLVTTGQPLAWVIGLPLIGLLADTWGWRWSYLGVPFLFSIAGLALAWRLPPGRYQDRRPRSGITTSRAVRQALADRAARFWVLAELLIYSGWAGSLTFLGAYYIQVFQLSAGQASPLLAAVALAFSLGSLLAHRLARWRAPVVVFGSAIAAAGLLSLALTIRLPLGMAVALLCGYGLIHGVRGATSSALGLRLGEAHRGTMMALRASVVQLGYVFGGLFGGALLERWGFPALAIAYAAFLVGGGLITWRGISGER</sequence>
<dbReference type="SUPFAM" id="SSF103473">
    <property type="entry name" value="MFS general substrate transporter"/>
    <property type="match status" value="1"/>
</dbReference>
<evidence type="ECO:0000313" key="9">
    <source>
        <dbReference type="Proteomes" id="UP001165306"/>
    </source>
</evidence>
<feature type="transmembrane region" description="Helical" evidence="6">
    <location>
        <begin position="256"/>
        <end position="275"/>
    </location>
</feature>
<dbReference type="EMBL" id="JAMSLR010000003">
    <property type="protein sequence ID" value="MCM8748533.1"/>
    <property type="molecule type" value="Genomic_DNA"/>
</dbReference>
<feature type="transmembrane region" description="Helical" evidence="6">
    <location>
        <begin position="282"/>
        <end position="301"/>
    </location>
</feature>
<keyword evidence="9" id="KW-1185">Reference proteome</keyword>
<dbReference type="Pfam" id="PF07690">
    <property type="entry name" value="MFS_1"/>
    <property type="match status" value="1"/>
</dbReference>
<feature type="transmembrane region" description="Helical" evidence="6">
    <location>
        <begin position="139"/>
        <end position="162"/>
    </location>
</feature>
<proteinExistence type="predicted"/>
<evidence type="ECO:0000313" key="8">
    <source>
        <dbReference type="EMBL" id="MCM8748533.1"/>
    </source>
</evidence>
<keyword evidence="4 6" id="KW-1133">Transmembrane helix</keyword>
<evidence type="ECO:0000256" key="1">
    <source>
        <dbReference type="ARBA" id="ARBA00004651"/>
    </source>
</evidence>
<comment type="subcellular location">
    <subcellularLocation>
        <location evidence="1">Cell membrane</location>
        <topology evidence="1">Multi-pass membrane protein</topology>
    </subcellularLocation>
</comment>
<dbReference type="InterPro" id="IPR050189">
    <property type="entry name" value="MFS_Efflux_Transporters"/>
</dbReference>
<dbReference type="PROSITE" id="PS00216">
    <property type="entry name" value="SUGAR_TRANSPORT_1"/>
    <property type="match status" value="1"/>
</dbReference>
<feature type="transmembrane region" description="Helical" evidence="6">
    <location>
        <begin position="50"/>
        <end position="69"/>
    </location>
</feature>
<evidence type="ECO:0000256" key="5">
    <source>
        <dbReference type="ARBA" id="ARBA00023136"/>
    </source>
</evidence>
<organism evidence="8 9">
    <name type="scientific">Thermalbibacter longus</name>
    <dbReference type="NCBI Taxonomy" id="2951981"/>
    <lineage>
        <taxon>Bacteria</taxon>
        <taxon>Pseudomonadati</taxon>
        <taxon>Thermomicrobiota</taxon>
        <taxon>Thermomicrobia</taxon>
        <taxon>Thermomicrobiales</taxon>
        <taxon>Thermomicrobiaceae</taxon>
        <taxon>Thermalbibacter</taxon>
    </lineage>
</organism>
<dbReference type="InterPro" id="IPR036259">
    <property type="entry name" value="MFS_trans_sf"/>
</dbReference>
<name>A0AA42BC91_9BACT</name>
<feature type="transmembrane region" description="Helical" evidence="6">
    <location>
        <begin position="12"/>
        <end position="38"/>
    </location>
</feature>
<feature type="transmembrane region" description="Helical" evidence="6">
    <location>
        <begin position="105"/>
        <end position="127"/>
    </location>
</feature>
<dbReference type="GO" id="GO:0022857">
    <property type="term" value="F:transmembrane transporter activity"/>
    <property type="evidence" value="ECO:0007669"/>
    <property type="project" value="InterPro"/>
</dbReference>
<reference evidence="8" key="1">
    <citation type="submission" date="2022-06" db="EMBL/GenBank/DDBJ databases">
        <title>CFH 74404 Thermomicrobiaceae sp.</title>
        <authorList>
            <person name="Ming H."/>
            <person name="Li W.-J."/>
            <person name="Zhao Z."/>
        </authorList>
    </citation>
    <scope>NUCLEOTIDE SEQUENCE</scope>
    <source>
        <strain evidence="8">CFH 74404</strain>
    </source>
</reference>
<dbReference type="InterPro" id="IPR020846">
    <property type="entry name" value="MFS_dom"/>
</dbReference>
<accession>A0AA42BC91</accession>
<feature type="domain" description="Major facilitator superfamily (MFS) profile" evidence="7">
    <location>
        <begin position="15"/>
        <end position="395"/>
    </location>
</feature>
<dbReference type="PANTHER" id="PTHR43124">
    <property type="entry name" value="PURINE EFFLUX PUMP PBUE"/>
    <property type="match status" value="1"/>
</dbReference>
<evidence type="ECO:0000256" key="4">
    <source>
        <dbReference type="ARBA" id="ARBA00022989"/>
    </source>
</evidence>
<dbReference type="InterPro" id="IPR011701">
    <property type="entry name" value="MFS"/>
</dbReference>
<evidence type="ECO:0000256" key="6">
    <source>
        <dbReference type="SAM" id="Phobius"/>
    </source>
</evidence>
<feature type="transmembrane region" description="Helical" evidence="6">
    <location>
        <begin position="81"/>
        <end position="99"/>
    </location>
</feature>
<gene>
    <name evidence="8" type="ORF">NET02_05195</name>
</gene>
<feature type="transmembrane region" description="Helical" evidence="6">
    <location>
        <begin position="220"/>
        <end position="244"/>
    </location>
</feature>
<dbReference type="CDD" id="cd17324">
    <property type="entry name" value="MFS_NepI_like"/>
    <property type="match status" value="1"/>
</dbReference>
<evidence type="ECO:0000256" key="2">
    <source>
        <dbReference type="ARBA" id="ARBA00022475"/>
    </source>
</evidence>
<dbReference type="PANTHER" id="PTHR43124:SF3">
    <property type="entry name" value="CHLORAMPHENICOL EFFLUX PUMP RV0191"/>
    <property type="match status" value="1"/>
</dbReference>
<keyword evidence="3 6" id="KW-0812">Transmembrane</keyword>
<dbReference type="AlphaFoldDB" id="A0AA42BC91"/>